<dbReference type="GO" id="GO:0005886">
    <property type="term" value="C:plasma membrane"/>
    <property type="evidence" value="ECO:0007669"/>
    <property type="project" value="UniProtKB-SubCell"/>
</dbReference>
<accession>A0A1I4FZL9</accession>
<dbReference type="PROSITE" id="PS50895">
    <property type="entry name" value="SURF1"/>
    <property type="match status" value="1"/>
</dbReference>
<name>A0A1I4FZL9_9RHOB</name>
<dbReference type="Pfam" id="PF02104">
    <property type="entry name" value="SURF1"/>
    <property type="match status" value="1"/>
</dbReference>
<keyword evidence="5 6" id="KW-0472">Membrane</keyword>
<keyword evidence="6" id="KW-1003">Cell membrane</keyword>
<comment type="caution">
    <text evidence="6">Lacks conserved residue(s) required for the propagation of feature annotation.</text>
</comment>
<evidence type="ECO:0000256" key="2">
    <source>
        <dbReference type="ARBA" id="ARBA00007165"/>
    </source>
</evidence>
<dbReference type="OrthoDB" id="6079986at2"/>
<dbReference type="EMBL" id="FOSZ01000007">
    <property type="protein sequence ID" value="SFL23285.1"/>
    <property type="molecule type" value="Genomic_DNA"/>
</dbReference>
<organism evidence="7 8">
    <name type="scientific">Shimia haliotis</name>
    <dbReference type="NCBI Taxonomy" id="1280847"/>
    <lineage>
        <taxon>Bacteria</taxon>
        <taxon>Pseudomonadati</taxon>
        <taxon>Pseudomonadota</taxon>
        <taxon>Alphaproteobacteria</taxon>
        <taxon>Rhodobacterales</taxon>
        <taxon>Roseobacteraceae</taxon>
    </lineage>
</organism>
<dbReference type="InterPro" id="IPR002994">
    <property type="entry name" value="Surf1/Shy1"/>
</dbReference>
<dbReference type="Proteomes" id="UP000198851">
    <property type="component" value="Unassembled WGS sequence"/>
</dbReference>
<dbReference type="RefSeq" id="WP_093325107.1">
    <property type="nucleotide sequence ID" value="NZ_FOSZ01000007.1"/>
</dbReference>
<comment type="subcellular location">
    <subcellularLocation>
        <location evidence="6">Cell membrane</location>
        <topology evidence="6">Multi-pass membrane protein</topology>
    </subcellularLocation>
    <subcellularLocation>
        <location evidence="1">Membrane</location>
    </subcellularLocation>
</comment>
<evidence type="ECO:0000313" key="7">
    <source>
        <dbReference type="EMBL" id="SFL23285.1"/>
    </source>
</evidence>
<protein>
    <recommendedName>
        <fullName evidence="6">SURF1-like protein</fullName>
    </recommendedName>
</protein>
<sequence>MRLILPLFFGILGTVVLVSLGTWQVQRLAWKEGVLADINARIVAEPVALPSEPDAEADRYLPVTMTGAFTGEELHVLASTKSVGAVYRVVAQFETDTGRSVMVDRGWIKTEAKDLDRAAGEAAVVGNLHWPDERDSFTPQNDVEGNIWFARDMAQMAQVLGTEPLLVVAREVSENNAGVTPLPVDTAGIPNDHLGYIVTWYGLAIVWVAMTLYYLRRMRKTKKA</sequence>
<comment type="similarity">
    <text evidence="2 6">Belongs to the SURF1 family.</text>
</comment>
<keyword evidence="4 6" id="KW-1133">Transmembrane helix</keyword>
<dbReference type="PANTHER" id="PTHR23427:SF2">
    <property type="entry name" value="SURFEIT LOCUS PROTEIN 1"/>
    <property type="match status" value="1"/>
</dbReference>
<keyword evidence="8" id="KW-1185">Reference proteome</keyword>
<evidence type="ECO:0000256" key="6">
    <source>
        <dbReference type="RuleBase" id="RU363076"/>
    </source>
</evidence>
<evidence type="ECO:0000256" key="5">
    <source>
        <dbReference type="ARBA" id="ARBA00023136"/>
    </source>
</evidence>
<dbReference type="InterPro" id="IPR045214">
    <property type="entry name" value="Surf1/Surf4"/>
</dbReference>
<proteinExistence type="inferred from homology"/>
<evidence type="ECO:0000256" key="1">
    <source>
        <dbReference type="ARBA" id="ARBA00004370"/>
    </source>
</evidence>
<dbReference type="CDD" id="cd06662">
    <property type="entry name" value="SURF1"/>
    <property type="match status" value="1"/>
</dbReference>
<evidence type="ECO:0000256" key="3">
    <source>
        <dbReference type="ARBA" id="ARBA00022692"/>
    </source>
</evidence>
<dbReference type="PANTHER" id="PTHR23427">
    <property type="entry name" value="SURFEIT LOCUS PROTEIN"/>
    <property type="match status" value="1"/>
</dbReference>
<dbReference type="STRING" id="1280847.SAMN04488036_10778"/>
<feature type="transmembrane region" description="Helical" evidence="6">
    <location>
        <begin position="194"/>
        <end position="215"/>
    </location>
</feature>
<dbReference type="AlphaFoldDB" id="A0A1I4FZL9"/>
<reference evidence="8" key="1">
    <citation type="submission" date="2016-10" db="EMBL/GenBank/DDBJ databases">
        <authorList>
            <person name="Varghese N."/>
            <person name="Submissions S."/>
        </authorList>
    </citation>
    <scope>NUCLEOTIDE SEQUENCE [LARGE SCALE GENOMIC DNA]</scope>
    <source>
        <strain evidence="8">DSM 28453</strain>
    </source>
</reference>
<evidence type="ECO:0000313" key="8">
    <source>
        <dbReference type="Proteomes" id="UP000198851"/>
    </source>
</evidence>
<gene>
    <name evidence="7" type="ORF">SAMN04488036_10778</name>
</gene>
<evidence type="ECO:0000256" key="4">
    <source>
        <dbReference type="ARBA" id="ARBA00022989"/>
    </source>
</evidence>
<keyword evidence="3 6" id="KW-0812">Transmembrane</keyword>